<name>A0ABP8W116_9ACTN</name>
<dbReference type="SUPFAM" id="SSF50998">
    <property type="entry name" value="Quinoprotein alcohol dehydrogenase-like"/>
    <property type="match status" value="1"/>
</dbReference>
<evidence type="ECO:0000256" key="1">
    <source>
        <dbReference type="SAM" id="SignalP"/>
    </source>
</evidence>
<dbReference type="InterPro" id="IPR015943">
    <property type="entry name" value="WD40/YVTN_repeat-like_dom_sf"/>
</dbReference>
<keyword evidence="1" id="KW-0732">Signal</keyword>
<dbReference type="RefSeq" id="WP_345264012.1">
    <property type="nucleotide sequence ID" value="NZ_BAABIM010000001.1"/>
</dbReference>
<feature type="chain" id="PRO_5045945614" description="DUF11 domain-containing protein" evidence="1">
    <location>
        <begin position="34"/>
        <end position="538"/>
    </location>
</feature>
<evidence type="ECO:0000313" key="3">
    <source>
        <dbReference type="Proteomes" id="UP001500621"/>
    </source>
</evidence>
<accession>A0ABP8W116</accession>
<evidence type="ECO:0000313" key="2">
    <source>
        <dbReference type="EMBL" id="GAA4677881.1"/>
    </source>
</evidence>
<feature type="signal peptide" evidence="1">
    <location>
        <begin position="1"/>
        <end position="33"/>
    </location>
</feature>
<reference evidence="3" key="1">
    <citation type="journal article" date="2019" name="Int. J. Syst. Evol. Microbiol.">
        <title>The Global Catalogue of Microorganisms (GCM) 10K type strain sequencing project: providing services to taxonomists for standard genome sequencing and annotation.</title>
        <authorList>
            <consortium name="The Broad Institute Genomics Platform"/>
            <consortium name="The Broad Institute Genome Sequencing Center for Infectious Disease"/>
            <person name="Wu L."/>
            <person name="Ma J."/>
        </authorList>
    </citation>
    <scope>NUCLEOTIDE SEQUENCE [LARGE SCALE GENOMIC DNA]</scope>
    <source>
        <strain evidence="3">JCM 18127</strain>
    </source>
</reference>
<protein>
    <recommendedName>
        <fullName evidence="4">DUF11 domain-containing protein</fullName>
    </recommendedName>
</protein>
<dbReference type="EMBL" id="BAABIM010000001">
    <property type="protein sequence ID" value="GAA4677881.1"/>
    <property type="molecule type" value="Genomic_DNA"/>
</dbReference>
<proteinExistence type="predicted"/>
<organism evidence="2 3">
    <name type="scientific">Nocardioides nanhaiensis</name>
    <dbReference type="NCBI Taxonomy" id="1476871"/>
    <lineage>
        <taxon>Bacteria</taxon>
        <taxon>Bacillati</taxon>
        <taxon>Actinomycetota</taxon>
        <taxon>Actinomycetes</taxon>
        <taxon>Propionibacteriales</taxon>
        <taxon>Nocardioidaceae</taxon>
        <taxon>Nocardioides</taxon>
    </lineage>
</organism>
<comment type="caution">
    <text evidence="2">The sequence shown here is derived from an EMBL/GenBank/DDBJ whole genome shotgun (WGS) entry which is preliminary data.</text>
</comment>
<dbReference type="Proteomes" id="UP001500621">
    <property type="component" value="Unassembled WGS sequence"/>
</dbReference>
<dbReference type="Gene3D" id="2.130.10.10">
    <property type="entry name" value="YVTN repeat-like/Quinoprotein amine dehydrogenase"/>
    <property type="match status" value="1"/>
</dbReference>
<keyword evidence="3" id="KW-1185">Reference proteome</keyword>
<dbReference type="InterPro" id="IPR011047">
    <property type="entry name" value="Quinoprotein_ADH-like_sf"/>
</dbReference>
<evidence type="ECO:0008006" key="4">
    <source>
        <dbReference type="Google" id="ProtNLM"/>
    </source>
</evidence>
<gene>
    <name evidence="2" type="ORF">GCM10023226_13910</name>
</gene>
<sequence>MRTRLGAPRLAAVTLLLSGLTTASIAPLTPASAAPVAPAPFGIQSGTVDDDVIDGVDIHDGVVTAVGRTAPQGPGASEAFVLTVRPGEPPARRAIARDVMDDAAAVDAGAWGAVVVGSSTDPESAAWELTAQRYDSSGEVLWTTTLDQGASDLPSDVVVADGTVYVAGDSRAPGEGRGFLVATLDLETGAEQQRRVWGRGPWSSATRIAVDGDLLVVGGFAQHAAEGPHLGYSDAVVVGLDRATLATRWATQFGTAGQDLVGGVAVAGEAVYVASRRAREPVGMVMSRLRRDGTPVWNRATPVGDGLAEPLDLVADARGPVAVGLVEGRLDTTTGPFETVDAFAQAFDAATGAVRWTSRAGDAATSESYRAAALSGGGVVAAGATDGDLFAPSAGGRDAIVAVVAPPAAPPGVRRSVRATVRPASLRVRAGTSGSATIALTNAGSAGDAVRARLVCRPGAGIRLVATQGRRNVTSALLRGTYATPTLAAGRTSSLRVRVTATRGARARGLVCSVRATSAGTPATSDTATLKLTILRRR</sequence>